<feature type="compositionally biased region" description="Polar residues" evidence="1">
    <location>
        <begin position="1"/>
        <end position="22"/>
    </location>
</feature>
<feature type="region of interest" description="Disordered" evidence="1">
    <location>
        <begin position="1"/>
        <end position="25"/>
    </location>
</feature>
<dbReference type="EMBL" id="JAWQEG010000899">
    <property type="protein sequence ID" value="KAK3884298.1"/>
    <property type="molecule type" value="Genomic_DNA"/>
</dbReference>
<dbReference type="AlphaFoldDB" id="A0AAE1G6V8"/>
<gene>
    <name evidence="2" type="ORF">Pcinc_011422</name>
</gene>
<proteinExistence type="predicted"/>
<reference evidence="2" key="1">
    <citation type="submission" date="2023-10" db="EMBL/GenBank/DDBJ databases">
        <title>Genome assemblies of two species of porcelain crab, Petrolisthes cinctipes and Petrolisthes manimaculis (Anomura: Porcellanidae).</title>
        <authorList>
            <person name="Angst P."/>
        </authorList>
    </citation>
    <scope>NUCLEOTIDE SEQUENCE</scope>
    <source>
        <strain evidence="2">PB745_01</strain>
        <tissue evidence="2">Gill</tissue>
    </source>
</reference>
<keyword evidence="3" id="KW-1185">Reference proteome</keyword>
<evidence type="ECO:0000313" key="2">
    <source>
        <dbReference type="EMBL" id="KAK3884298.1"/>
    </source>
</evidence>
<organism evidence="2 3">
    <name type="scientific">Petrolisthes cinctipes</name>
    <name type="common">Flat porcelain crab</name>
    <dbReference type="NCBI Taxonomy" id="88211"/>
    <lineage>
        <taxon>Eukaryota</taxon>
        <taxon>Metazoa</taxon>
        <taxon>Ecdysozoa</taxon>
        <taxon>Arthropoda</taxon>
        <taxon>Crustacea</taxon>
        <taxon>Multicrustacea</taxon>
        <taxon>Malacostraca</taxon>
        <taxon>Eumalacostraca</taxon>
        <taxon>Eucarida</taxon>
        <taxon>Decapoda</taxon>
        <taxon>Pleocyemata</taxon>
        <taxon>Anomura</taxon>
        <taxon>Galatheoidea</taxon>
        <taxon>Porcellanidae</taxon>
        <taxon>Petrolisthes</taxon>
    </lineage>
</organism>
<evidence type="ECO:0000256" key="1">
    <source>
        <dbReference type="SAM" id="MobiDB-lite"/>
    </source>
</evidence>
<accession>A0AAE1G6V8</accession>
<evidence type="ECO:0000313" key="3">
    <source>
        <dbReference type="Proteomes" id="UP001286313"/>
    </source>
</evidence>
<protein>
    <submittedName>
        <fullName evidence="2">Uncharacterized protein</fullName>
    </submittedName>
</protein>
<comment type="caution">
    <text evidence="2">The sequence shown here is derived from an EMBL/GenBank/DDBJ whole genome shotgun (WGS) entry which is preliminary data.</text>
</comment>
<sequence>MMTKMTNWVPRSSSTGTKTQLPTECGKGVEDGLAKISDNGDNSGDVRDYELYQSLTTTKTLSSPLLSPFTTLTTFTLHSPSLPQLPNLPHSFNHLLLTAHSLSIISITPIPCSFSPLVHYNQYLHHFSLIHSLYSMPLPFPSLVWLAGWL</sequence>
<dbReference type="Proteomes" id="UP001286313">
    <property type="component" value="Unassembled WGS sequence"/>
</dbReference>
<name>A0AAE1G6V8_PETCI</name>